<organism evidence="2">
    <name type="scientific">Lepeophtheirus salmonis</name>
    <name type="common">Salmon louse</name>
    <name type="synonym">Caligus salmonis</name>
    <dbReference type="NCBI Taxonomy" id="72036"/>
    <lineage>
        <taxon>Eukaryota</taxon>
        <taxon>Metazoa</taxon>
        <taxon>Ecdysozoa</taxon>
        <taxon>Arthropoda</taxon>
        <taxon>Crustacea</taxon>
        <taxon>Multicrustacea</taxon>
        <taxon>Hexanauplia</taxon>
        <taxon>Copepoda</taxon>
        <taxon>Siphonostomatoida</taxon>
        <taxon>Caligidae</taxon>
        <taxon>Lepeophtheirus</taxon>
    </lineage>
</organism>
<evidence type="ECO:0000256" key="1">
    <source>
        <dbReference type="SAM" id="Phobius"/>
    </source>
</evidence>
<reference evidence="2" key="1">
    <citation type="submission" date="2014-05" db="EMBL/GenBank/DDBJ databases">
        <authorList>
            <person name="Chronopoulou M."/>
        </authorList>
    </citation>
    <scope>NUCLEOTIDE SEQUENCE</scope>
    <source>
        <tissue evidence="2">Whole organism</tissue>
    </source>
</reference>
<name>A0A0K2SVL3_LEPSM</name>
<feature type="non-terminal residue" evidence="2">
    <location>
        <position position="1"/>
    </location>
</feature>
<keyword evidence="1" id="KW-1133">Transmembrane helix</keyword>
<proteinExistence type="predicted"/>
<accession>A0A0K2SVL3</accession>
<keyword evidence="1" id="KW-0472">Membrane</keyword>
<evidence type="ECO:0000313" key="2">
    <source>
        <dbReference type="EMBL" id="CDW17422.1"/>
    </source>
</evidence>
<dbReference type="EMBL" id="HACA01000061">
    <property type="protein sequence ID" value="CDW17422.1"/>
    <property type="molecule type" value="Transcribed_RNA"/>
</dbReference>
<sequence>FIFSICIFSSFFDTIILFMACYYSFLTCYLNAGYYIFEFFFSLYISKLSSGRNYVKKPTLGLHPNRALYEDLLIPYDRFYSSSCFFDLASK</sequence>
<keyword evidence="1" id="KW-0812">Transmembrane</keyword>
<protein>
    <submittedName>
        <fullName evidence="2">Uncharacterized protein</fullName>
    </submittedName>
</protein>
<dbReference type="AlphaFoldDB" id="A0A0K2SVL3"/>
<feature type="transmembrane region" description="Helical" evidence="1">
    <location>
        <begin position="7"/>
        <end position="26"/>
    </location>
</feature>